<protein>
    <submittedName>
        <fullName evidence="1">1627_t:CDS:1</fullName>
    </submittedName>
</protein>
<gene>
    <name evidence="1" type="ORF">ACOLOM_LOCUS9861</name>
</gene>
<sequence length="127" mass="14234">MLSTTTMEKLADKLRDASYVELAGVGFVAVSMLYACSKAFSGPKEKRVYPPGPPRDPLIGNLRQFPKDNWWHVFSAWQKEYGDLIFVDLPGMPFIVVNSLDMAHELMSKRASAIAGRKVGYMAKTLY</sequence>
<organism evidence="1 2">
    <name type="scientific">Acaulospora colombiana</name>
    <dbReference type="NCBI Taxonomy" id="27376"/>
    <lineage>
        <taxon>Eukaryota</taxon>
        <taxon>Fungi</taxon>
        <taxon>Fungi incertae sedis</taxon>
        <taxon>Mucoromycota</taxon>
        <taxon>Glomeromycotina</taxon>
        <taxon>Glomeromycetes</taxon>
        <taxon>Diversisporales</taxon>
        <taxon>Acaulosporaceae</taxon>
        <taxon>Acaulospora</taxon>
    </lineage>
</organism>
<evidence type="ECO:0000313" key="2">
    <source>
        <dbReference type="Proteomes" id="UP000789525"/>
    </source>
</evidence>
<reference evidence="1" key="1">
    <citation type="submission" date="2021-06" db="EMBL/GenBank/DDBJ databases">
        <authorList>
            <person name="Kallberg Y."/>
            <person name="Tangrot J."/>
            <person name="Rosling A."/>
        </authorList>
    </citation>
    <scope>NUCLEOTIDE SEQUENCE</scope>
    <source>
        <strain evidence="1">CL356</strain>
    </source>
</reference>
<comment type="caution">
    <text evidence="1">The sequence shown here is derived from an EMBL/GenBank/DDBJ whole genome shotgun (WGS) entry which is preliminary data.</text>
</comment>
<keyword evidence="2" id="KW-1185">Reference proteome</keyword>
<dbReference type="EMBL" id="CAJVPT010029727">
    <property type="protein sequence ID" value="CAG8691837.1"/>
    <property type="molecule type" value="Genomic_DNA"/>
</dbReference>
<accession>A0ACA9P4W0</accession>
<evidence type="ECO:0000313" key="1">
    <source>
        <dbReference type="EMBL" id="CAG8691837.1"/>
    </source>
</evidence>
<proteinExistence type="predicted"/>
<name>A0ACA9P4W0_9GLOM</name>
<dbReference type="Proteomes" id="UP000789525">
    <property type="component" value="Unassembled WGS sequence"/>
</dbReference>
<feature type="non-terminal residue" evidence="1">
    <location>
        <position position="127"/>
    </location>
</feature>